<dbReference type="GO" id="GO:0016787">
    <property type="term" value="F:hydrolase activity"/>
    <property type="evidence" value="ECO:0007669"/>
    <property type="project" value="UniProtKB-KW"/>
</dbReference>
<evidence type="ECO:0000256" key="4">
    <source>
        <dbReference type="ARBA" id="ARBA00022840"/>
    </source>
</evidence>
<dbReference type="InterPro" id="IPR011545">
    <property type="entry name" value="DEAD/DEAH_box_helicase_dom"/>
</dbReference>
<dbReference type="STRING" id="1190417.SAMN05660690_2523"/>
<organism evidence="7 8">
    <name type="scientific">Geodermatophilus telluris</name>
    <dbReference type="NCBI Taxonomy" id="1190417"/>
    <lineage>
        <taxon>Bacteria</taxon>
        <taxon>Bacillati</taxon>
        <taxon>Actinomycetota</taxon>
        <taxon>Actinomycetes</taxon>
        <taxon>Geodermatophilales</taxon>
        <taxon>Geodermatophilaceae</taxon>
        <taxon>Geodermatophilus</taxon>
    </lineage>
</organism>
<keyword evidence="2" id="KW-0378">Hydrolase</keyword>
<protein>
    <submittedName>
        <fullName evidence="7">SNF2 family N-terminal domain-containing protein</fullName>
    </submittedName>
</protein>
<dbReference type="SUPFAM" id="SSF52540">
    <property type="entry name" value="P-loop containing nucleoside triphosphate hydrolases"/>
    <property type="match status" value="1"/>
</dbReference>
<keyword evidence="8" id="KW-1185">Reference proteome</keyword>
<dbReference type="Gene3D" id="3.40.50.10810">
    <property type="entry name" value="Tandem AAA-ATPase domain"/>
    <property type="match status" value="1"/>
</dbReference>
<dbReference type="CDD" id="cd18011">
    <property type="entry name" value="DEXDc_RapA"/>
    <property type="match status" value="1"/>
</dbReference>
<dbReference type="InterPro" id="IPR057342">
    <property type="entry name" value="DEXDc_RapA"/>
</dbReference>
<dbReference type="Proteomes" id="UP000199416">
    <property type="component" value="Unassembled WGS sequence"/>
</dbReference>
<dbReference type="InterPro" id="IPR049730">
    <property type="entry name" value="SNF2/RAD54-like_C"/>
</dbReference>
<dbReference type="Gene3D" id="3.40.50.300">
    <property type="entry name" value="P-loop containing nucleotide triphosphate hydrolases"/>
    <property type="match status" value="1"/>
</dbReference>
<dbReference type="RefSeq" id="WP_217637167.1">
    <property type="nucleotide sequence ID" value="NZ_FMZF01000003.1"/>
</dbReference>
<feature type="domain" description="Helicase ATP-binding" evidence="5">
    <location>
        <begin position="112"/>
        <end position="289"/>
    </location>
</feature>
<evidence type="ECO:0000259" key="6">
    <source>
        <dbReference type="PROSITE" id="PS51194"/>
    </source>
</evidence>
<dbReference type="InterPro" id="IPR014001">
    <property type="entry name" value="Helicase_ATP-bd"/>
</dbReference>
<keyword evidence="1" id="KW-0547">Nucleotide-binding</keyword>
<dbReference type="Pfam" id="PF00271">
    <property type="entry name" value="Helicase_C"/>
    <property type="match status" value="1"/>
</dbReference>
<dbReference type="CDD" id="cd18793">
    <property type="entry name" value="SF2_C_SNF"/>
    <property type="match status" value="1"/>
</dbReference>
<dbReference type="SMART" id="SM00487">
    <property type="entry name" value="DEXDc"/>
    <property type="match status" value="1"/>
</dbReference>
<dbReference type="InterPro" id="IPR027417">
    <property type="entry name" value="P-loop_NTPase"/>
</dbReference>
<reference evidence="8" key="1">
    <citation type="submission" date="2016-10" db="EMBL/GenBank/DDBJ databases">
        <authorList>
            <person name="Varghese N."/>
            <person name="Submissions S."/>
        </authorList>
    </citation>
    <scope>NUCLEOTIDE SEQUENCE [LARGE SCALE GENOMIC DNA]</scope>
    <source>
        <strain evidence="8">DSM 45421</strain>
    </source>
</reference>
<name>A0A1G6PEY5_9ACTN</name>
<keyword evidence="3" id="KW-0347">Helicase</keyword>
<sequence length="956" mass="103794">MSITEKTVDFAVGGLVRARGREWVVLPDTTPEFLLLQPLGGGPDDVVGVFPDEGVEPATFPVPAADDLGDAASTELLRTALRVGFQSSAGPFRSLAGISVSPRNYQYVPLMMALRQDTVRLVIADDVGIGKTIEAGLIAAELLAQGSVKRMAVLCSPALAEQWQRELREKFGIDAALVLTSTVKGLERGLMLNESLFDRYPHVIVSTDFIKSDRRRHEFVLRCPELVIVDEAHNSVAGSAAGQQSRHQRYELLKSLAADESRHLILTTATPHSGDETAFANLVGLCHPDLAAVDLSSSAGRTLLARHFVQRRRADIRHYLDEDTPFPRDRETRDVPYTLSPAYKDLFEDVLTYAREQVRDSVSGARSRVRWWSALALLRAMASSPRAAVATLGTRASNADVTNAAEVDALGRAGVLDSADDETLEGLDMTPGALVHQPEELEATSGEAERRRLSAFARRAAELEGVDQDRKLAMVIGQVKQLLADGFAPIVFCRFIHTAEYIGEHLATALSGKRGADVNVGVVTGLLPPAERARRVQELVDMPGRHVLVATDCLSEGVNLQEAFSAVLHYDLAWNPTRHEQREGRVDRFGQRKDVVRALTLYGEDNGIDEIVLEVLIRKHRAIAKATGVAVPVPGNGDGLIDALAEGLLLRNRHAEQLTIDLDLDQRTIDFDAAWQSAAEKEKASRTRFAQHTIKPDEVVTEVTEIREALGAHGDLEQFLVHTLRALGSTVTQVDDGFTAVLGTLPLGLRHSLPVGVHDPLLFRAEPPAGRGEAVIARTDPTVQAIGRYVLESALDRAVPERDRPARRAGVMRSDAVQTRTTLLLVRFRFQLALPTPDGVHSQVAEDARVLAFEGAPGSAVWLSDERAEVLLSANPSGNVPADAARLAAERVLDGLPELTPYLEHVADEHADRLLGAHRRARLGAGAVRRGLSVTAQRPVDVLSLQVLLPAVGSNA</sequence>
<proteinExistence type="predicted"/>
<dbReference type="PANTHER" id="PTHR45766:SF6">
    <property type="entry name" value="SWI_SNF-RELATED MATRIX-ASSOCIATED ACTIN-DEPENDENT REGULATOR OF CHROMATIN SUBFAMILY A-LIKE PROTEIN 1"/>
    <property type="match status" value="1"/>
</dbReference>
<dbReference type="GO" id="GO:0003676">
    <property type="term" value="F:nucleic acid binding"/>
    <property type="evidence" value="ECO:0007669"/>
    <property type="project" value="InterPro"/>
</dbReference>
<dbReference type="GO" id="GO:0005524">
    <property type="term" value="F:ATP binding"/>
    <property type="evidence" value="ECO:0007669"/>
    <property type="project" value="UniProtKB-KW"/>
</dbReference>
<dbReference type="PANTHER" id="PTHR45766">
    <property type="entry name" value="DNA ANNEALING HELICASE AND ENDONUCLEASE ZRANB3 FAMILY MEMBER"/>
    <property type="match status" value="1"/>
</dbReference>
<dbReference type="PROSITE" id="PS51194">
    <property type="entry name" value="HELICASE_CTER"/>
    <property type="match status" value="1"/>
</dbReference>
<evidence type="ECO:0000259" key="5">
    <source>
        <dbReference type="PROSITE" id="PS51192"/>
    </source>
</evidence>
<gene>
    <name evidence="7" type="ORF">SAMN05660690_2523</name>
</gene>
<dbReference type="Pfam" id="PF00270">
    <property type="entry name" value="DEAD"/>
    <property type="match status" value="1"/>
</dbReference>
<evidence type="ECO:0000256" key="2">
    <source>
        <dbReference type="ARBA" id="ARBA00022801"/>
    </source>
</evidence>
<evidence type="ECO:0000256" key="1">
    <source>
        <dbReference type="ARBA" id="ARBA00022741"/>
    </source>
</evidence>
<dbReference type="AlphaFoldDB" id="A0A1G6PEY5"/>
<evidence type="ECO:0000313" key="8">
    <source>
        <dbReference type="Proteomes" id="UP000199416"/>
    </source>
</evidence>
<dbReference type="PROSITE" id="PS51192">
    <property type="entry name" value="HELICASE_ATP_BIND_1"/>
    <property type="match status" value="1"/>
</dbReference>
<accession>A0A1G6PEY5</accession>
<keyword evidence="4" id="KW-0067">ATP-binding</keyword>
<evidence type="ECO:0000256" key="3">
    <source>
        <dbReference type="ARBA" id="ARBA00022806"/>
    </source>
</evidence>
<dbReference type="InterPro" id="IPR038718">
    <property type="entry name" value="SNF2-like_sf"/>
</dbReference>
<dbReference type="InterPro" id="IPR001650">
    <property type="entry name" value="Helicase_C-like"/>
</dbReference>
<evidence type="ECO:0000313" key="7">
    <source>
        <dbReference type="EMBL" id="SDC78124.1"/>
    </source>
</evidence>
<feature type="domain" description="Helicase C-terminal" evidence="6">
    <location>
        <begin position="478"/>
        <end position="631"/>
    </location>
</feature>
<dbReference type="EMBL" id="FMZF01000003">
    <property type="protein sequence ID" value="SDC78124.1"/>
    <property type="molecule type" value="Genomic_DNA"/>
</dbReference>
<dbReference type="SMART" id="SM00490">
    <property type="entry name" value="HELICc"/>
    <property type="match status" value="1"/>
</dbReference>